<reference evidence="6" key="1">
    <citation type="submission" date="2016-10" db="EMBL/GenBank/DDBJ databases">
        <authorList>
            <person name="Varghese N."/>
            <person name="Submissions S."/>
        </authorList>
    </citation>
    <scope>NUCLEOTIDE SEQUENCE [LARGE SCALE GENOMIC DNA]</scope>
    <source>
        <strain evidence="6">DSM 7481</strain>
    </source>
</reference>
<evidence type="ECO:0000313" key="6">
    <source>
        <dbReference type="Proteomes" id="UP000199517"/>
    </source>
</evidence>
<keyword evidence="6" id="KW-1185">Reference proteome</keyword>
<keyword evidence="2" id="KW-0479">Metal-binding</keyword>
<dbReference type="InterPro" id="IPR050251">
    <property type="entry name" value="HpcH-HpaI_aldolase"/>
</dbReference>
<dbReference type="InterPro" id="IPR015813">
    <property type="entry name" value="Pyrv/PenolPyrv_kinase-like_dom"/>
</dbReference>
<dbReference type="PANTHER" id="PTHR30502:SF0">
    <property type="entry name" value="PHOSPHOENOLPYRUVATE CARBOXYLASE FAMILY PROTEIN"/>
    <property type="match status" value="1"/>
</dbReference>
<evidence type="ECO:0000259" key="4">
    <source>
        <dbReference type="Pfam" id="PF03328"/>
    </source>
</evidence>
<feature type="domain" description="HpcH/HpaI aldolase/citrate lyase" evidence="4">
    <location>
        <begin position="31"/>
        <end position="255"/>
    </location>
</feature>
<proteinExistence type="inferred from homology"/>
<sequence>MNTALDSLQADTAPAARLRQRILARDRLLATFVKTTSHQTVEVLAATGLDTLVLDAEHAPFGPESLDRSLLAAHACSLPVLVRVPYPRAAAIQQALDLGAAGVMVPHVDDARIASEVVRAARYGQGGSRGFSNSSRAGGYGTRGMAEHLRASDAHTTVIVQIESAQAVAEAAAIAAVPGVDCLFVGPADLAVSLGARGLDDPRVTQAVAAVSAAGRAAGRAVGCFVPDVRAVPLLAVQGVSFFVVGSDQALLRHAARQVMADAIESETA</sequence>
<accession>A0A1I1VS71</accession>
<dbReference type="GO" id="GO:0046872">
    <property type="term" value="F:metal ion binding"/>
    <property type="evidence" value="ECO:0007669"/>
    <property type="project" value="UniProtKB-KW"/>
</dbReference>
<evidence type="ECO:0000256" key="3">
    <source>
        <dbReference type="ARBA" id="ARBA00023239"/>
    </source>
</evidence>
<dbReference type="OrthoDB" id="86160at2"/>
<organism evidence="5 6">
    <name type="scientific">Paracidovorax konjaci</name>
    <dbReference type="NCBI Taxonomy" id="32040"/>
    <lineage>
        <taxon>Bacteria</taxon>
        <taxon>Pseudomonadati</taxon>
        <taxon>Pseudomonadota</taxon>
        <taxon>Betaproteobacteria</taxon>
        <taxon>Burkholderiales</taxon>
        <taxon>Comamonadaceae</taxon>
        <taxon>Paracidovorax</taxon>
    </lineage>
</organism>
<protein>
    <submittedName>
        <fullName evidence="5">2-keto-3-deoxy-L-rhamnonate aldolase RhmA</fullName>
    </submittedName>
</protein>
<dbReference type="RefSeq" id="WP_092952749.1">
    <property type="nucleotide sequence ID" value="NZ_FOMQ01000007.1"/>
</dbReference>
<evidence type="ECO:0000256" key="1">
    <source>
        <dbReference type="ARBA" id="ARBA00005568"/>
    </source>
</evidence>
<gene>
    <name evidence="5" type="ORF">SAMN04489710_107116</name>
</gene>
<comment type="similarity">
    <text evidence="1">Belongs to the HpcH/HpaI aldolase family.</text>
</comment>
<dbReference type="Proteomes" id="UP000199517">
    <property type="component" value="Unassembled WGS sequence"/>
</dbReference>
<dbReference type="EMBL" id="FOMQ01000007">
    <property type="protein sequence ID" value="SFD85674.1"/>
    <property type="molecule type" value="Genomic_DNA"/>
</dbReference>
<dbReference type="GO" id="GO:0016832">
    <property type="term" value="F:aldehyde-lyase activity"/>
    <property type="evidence" value="ECO:0007669"/>
    <property type="project" value="TreeGrafter"/>
</dbReference>
<evidence type="ECO:0000256" key="2">
    <source>
        <dbReference type="ARBA" id="ARBA00022723"/>
    </source>
</evidence>
<dbReference type="InterPro" id="IPR005000">
    <property type="entry name" value="Aldolase/citrate-lyase_domain"/>
</dbReference>
<dbReference type="PANTHER" id="PTHR30502">
    <property type="entry name" value="2-KETO-3-DEOXY-L-RHAMNONATE ALDOLASE"/>
    <property type="match status" value="1"/>
</dbReference>
<evidence type="ECO:0000313" key="5">
    <source>
        <dbReference type="EMBL" id="SFD85674.1"/>
    </source>
</evidence>
<dbReference type="Gene3D" id="3.20.20.60">
    <property type="entry name" value="Phosphoenolpyruvate-binding domains"/>
    <property type="match status" value="1"/>
</dbReference>
<dbReference type="GO" id="GO:0005737">
    <property type="term" value="C:cytoplasm"/>
    <property type="evidence" value="ECO:0007669"/>
    <property type="project" value="TreeGrafter"/>
</dbReference>
<keyword evidence="3" id="KW-0456">Lyase</keyword>
<dbReference type="SUPFAM" id="SSF51621">
    <property type="entry name" value="Phosphoenolpyruvate/pyruvate domain"/>
    <property type="match status" value="1"/>
</dbReference>
<dbReference type="InterPro" id="IPR040442">
    <property type="entry name" value="Pyrv_kinase-like_dom_sf"/>
</dbReference>
<dbReference type="Pfam" id="PF03328">
    <property type="entry name" value="HpcH_HpaI"/>
    <property type="match status" value="1"/>
</dbReference>
<dbReference type="STRING" id="32040.SAMN04489710_107116"/>
<dbReference type="AlphaFoldDB" id="A0A1I1VS71"/>
<name>A0A1I1VS71_9BURK</name>